<organism evidence="1 2">
    <name type="scientific">Fusobacterium equinum</name>
    <dbReference type="NCBI Taxonomy" id="134605"/>
    <lineage>
        <taxon>Bacteria</taxon>
        <taxon>Fusobacteriati</taxon>
        <taxon>Fusobacteriota</taxon>
        <taxon>Fusobacteriia</taxon>
        <taxon>Fusobacteriales</taxon>
        <taxon>Fusobacteriaceae</taxon>
        <taxon>Fusobacterium</taxon>
    </lineage>
</organism>
<comment type="caution">
    <text evidence="1">The sequence shown here is derived from an EMBL/GenBank/DDBJ whole genome shotgun (WGS) entry which is preliminary data.</text>
</comment>
<dbReference type="InterPro" id="IPR009330">
    <property type="entry name" value="LipoPS_heptP_kinase"/>
</dbReference>
<proteinExistence type="predicted"/>
<dbReference type="Pfam" id="PF06176">
    <property type="entry name" value="WaaY"/>
    <property type="match status" value="1"/>
</dbReference>
<evidence type="ECO:0000313" key="1">
    <source>
        <dbReference type="EMBL" id="KXA14053.1"/>
    </source>
</evidence>
<protein>
    <recommendedName>
        <fullName evidence="3">Lipopolysaccharide biosynthesis protein</fullName>
    </recommendedName>
</protein>
<dbReference type="Proteomes" id="UP000070617">
    <property type="component" value="Unassembled WGS sequence"/>
</dbReference>
<dbReference type="Gene3D" id="1.10.510.10">
    <property type="entry name" value="Transferase(Phosphotransferase) domain 1"/>
    <property type="match status" value="1"/>
</dbReference>
<name>A0A133NCR7_9FUSO</name>
<dbReference type="PATRIC" id="fig|134605.3.peg.1137"/>
<reference evidence="2" key="1">
    <citation type="submission" date="2016-01" db="EMBL/GenBank/DDBJ databases">
        <authorList>
            <person name="Mitreva M."/>
            <person name="Pepin K.H."/>
            <person name="Mihindukulasuriya K.A."/>
            <person name="Fulton R."/>
            <person name="Fronick C."/>
            <person name="O'Laughlin M."/>
            <person name="Miner T."/>
            <person name="Herter B."/>
            <person name="Rosa B.A."/>
            <person name="Cordes M."/>
            <person name="Tomlinson C."/>
            <person name="Wollam A."/>
            <person name="Palsikar V.B."/>
            <person name="Mardis E.R."/>
            <person name="Wilson R.K."/>
        </authorList>
    </citation>
    <scope>NUCLEOTIDE SEQUENCE [LARGE SCALE GENOMIC DNA]</scope>
    <source>
        <strain evidence="2">CMW8396</strain>
    </source>
</reference>
<dbReference type="AlphaFoldDB" id="A0A133NCR7"/>
<dbReference type="SUPFAM" id="SSF56112">
    <property type="entry name" value="Protein kinase-like (PK-like)"/>
    <property type="match status" value="1"/>
</dbReference>
<accession>A0A133NCR7</accession>
<dbReference type="InterPro" id="IPR011009">
    <property type="entry name" value="Kinase-like_dom_sf"/>
</dbReference>
<evidence type="ECO:0000313" key="2">
    <source>
        <dbReference type="Proteomes" id="UP000070617"/>
    </source>
</evidence>
<dbReference type="EMBL" id="LRPX01000056">
    <property type="protein sequence ID" value="KXA14053.1"/>
    <property type="molecule type" value="Genomic_DNA"/>
</dbReference>
<dbReference type="RefSeq" id="WP_060793703.1">
    <property type="nucleotide sequence ID" value="NZ_KQ956548.1"/>
</dbReference>
<evidence type="ECO:0008006" key="3">
    <source>
        <dbReference type="Google" id="ProtNLM"/>
    </source>
</evidence>
<dbReference type="STRING" id="134605.HMPREF3206_01153"/>
<sequence length="244" mass="29635">MNILKKRMHNSYTVYGKEENLYLAEEFLNQNYETIEIFKDTKRNYVSKIKIQGKYYILKSPRSEQILIQKKILSFFKRGEALSTLLNVNYAIQNFHFTELVMPYVAITKKGFFLKESFLIMEYVEGRDFEKEEDFIKLIDWIQNFHRKGFYHQDLNTSNVCIQNDKLRVFDTQAKRESFSYYHRSYDILTLKQDLLVLEKNFPIEKYYPLPKNIGSLMAKFIKYWKYNPISLYFREKKQKAREK</sequence>
<gene>
    <name evidence="1" type="ORF">HMPREF3206_01153</name>
</gene>
<keyword evidence="2" id="KW-1185">Reference proteome</keyword>